<keyword evidence="6 9" id="KW-0238">DNA-binding</keyword>
<accession>A0ABV6N2E0</accession>
<proteinExistence type="predicted"/>
<evidence type="ECO:0000259" key="11">
    <source>
        <dbReference type="PROSITE" id="PS50110"/>
    </source>
</evidence>
<dbReference type="Proteomes" id="UP001589810">
    <property type="component" value="Unassembled WGS sequence"/>
</dbReference>
<dbReference type="Pfam" id="PF00072">
    <property type="entry name" value="Response_reg"/>
    <property type="match status" value="1"/>
</dbReference>
<sequence length="223" mass="24234">MIRTLVVDDDYRVARIHAASVARVPGFTCVGEAHTVSEARQAIAESAPDLLLLDFYLPDGDGLSLLRDLAAADGPAPDCIIITAARDLATVRSAMHMGAIYYLVKPFGLPQLRRQLDAYRLWRSQTSGGGEADQATVDALYTLLRGATPSQSADAMMPPTMRKILDAVRLSVEPVGACTLADQLGVSRPTAQRYLSELHRRGAVHLHLEYGRAGRPEHRYAVT</sequence>
<gene>
    <name evidence="12" type="ORF">ACFFH7_32065</name>
</gene>
<evidence type="ECO:0000313" key="13">
    <source>
        <dbReference type="Proteomes" id="UP001589810"/>
    </source>
</evidence>
<name>A0ABV6N2E0_9PSEU</name>
<evidence type="ECO:0000256" key="4">
    <source>
        <dbReference type="ARBA" id="ARBA00023012"/>
    </source>
</evidence>
<comment type="caution">
    <text evidence="12">The sequence shown here is derived from an EMBL/GenBank/DDBJ whole genome shotgun (WGS) entry which is preliminary data.</text>
</comment>
<evidence type="ECO:0000256" key="5">
    <source>
        <dbReference type="ARBA" id="ARBA00023015"/>
    </source>
</evidence>
<evidence type="ECO:0000256" key="2">
    <source>
        <dbReference type="ARBA" id="ARBA00022490"/>
    </source>
</evidence>
<evidence type="ECO:0000256" key="6">
    <source>
        <dbReference type="ARBA" id="ARBA00023125"/>
    </source>
</evidence>
<dbReference type="EMBL" id="JBHLUD010000011">
    <property type="protein sequence ID" value="MFC0546191.1"/>
    <property type="molecule type" value="Genomic_DNA"/>
</dbReference>
<dbReference type="SUPFAM" id="SSF46785">
    <property type="entry name" value="Winged helix' DNA-binding domain"/>
    <property type="match status" value="1"/>
</dbReference>
<evidence type="ECO:0000256" key="8">
    <source>
        <dbReference type="ARBA" id="ARBA00023163"/>
    </source>
</evidence>
<evidence type="ECO:0000256" key="7">
    <source>
        <dbReference type="ARBA" id="ARBA00023159"/>
    </source>
</evidence>
<dbReference type="InterPro" id="IPR024187">
    <property type="entry name" value="Sig_transdc_resp-reg_cit/mal"/>
</dbReference>
<dbReference type="Pfam" id="PF09339">
    <property type="entry name" value="HTH_IclR"/>
    <property type="match status" value="1"/>
</dbReference>
<protein>
    <recommendedName>
        <fullName evidence="9">Transcriptional regulatory protein</fullName>
    </recommendedName>
</protein>
<keyword evidence="5 9" id="KW-0805">Transcription regulation</keyword>
<dbReference type="InterPro" id="IPR036390">
    <property type="entry name" value="WH_DNA-bd_sf"/>
</dbReference>
<dbReference type="Gene3D" id="1.10.10.10">
    <property type="entry name" value="Winged helix-like DNA-binding domain superfamily/Winged helix DNA-binding domain"/>
    <property type="match status" value="1"/>
</dbReference>
<comment type="subcellular location">
    <subcellularLocation>
        <location evidence="1 9">Cytoplasm</location>
    </subcellularLocation>
</comment>
<feature type="modified residue" description="4-aspartylphosphate" evidence="10">
    <location>
        <position position="54"/>
    </location>
</feature>
<dbReference type="PANTHER" id="PTHR45526:SF1">
    <property type="entry name" value="TRANSCRIPTIONAL REGULATORY PROTEIN DCUR-RELATED"/>
    <property type="match status" value="1"/>
</dbReference>
<dbReference type="PIRSF" id="PIRSF006171">
    <property type="entry name" value="RR_citrat_malat"/>
    <property type="match status" value="1"/>
</dbReference>
<dbReference type="InterPro" id="IPR001789">
    <property type="entry name" value="Sig_transdc_resp-reg_receiver"/>
</dbReference>
<keyword evidence="7 9" id="KW-0010">Activator</keyword>
<evidence type="ECO:0000256" key="9">
    <source>
        <dbReference type="PIRNR" id="PIRNR006171"/>
    </source>
</evidence>
<keyword evidence="2 9" id="KW-0963">Cytoplasm</keyword>
<dbReference type="InterPro" id="IPR005471">
    <property type="entry name" value="Tscrpt_reg_IclR_N"/>
</dbReference>
<dbReference type="InterPro" id="IPR051271">
    <property type="entry name" value="2C-system_Tx_regulators"/>
</dbReference>
<keyword evidence="13" id="KW-1185">Reference proteome</keyword>
<keyword evidence="4 9" id="KW-0902">Two-component regulatory system</keyword>
<keyword evidence="8 9" id="KW-0804">Transcription</keyword>
<evidence type="ECO:0000256" key="3">
    <source>
        <dbReference type="ARBA" id="ARBA00022553"/>
    </source>
</evidence>
<evidence type="ECO:0000256" key="1">
    <source>
        <dbReference type="ARBA" id="ARBA00004496"/>
    </source>
</evidence>
<dbReference type="PANTHER" id="PTHR45526">
    <property type="entry name" value="TRANSCRIPTIONAL REGULATORY PROTEIN DPIA"/>
    <property type="match status" value="1"/>
</dbReference>
<dbReference type="CDD" id="cd19925">
    <property type="entry name" value="REC_citrate_TCS"/>
    <property type="match status" value="1"/>
</dbReference>
<dbReference type="SUPFAM" id="SSF52172">
    <property type="entry name" value="CheY-like"/>
    <property type="match status" value="1"/>
</dbReference>
<keyword evidence="3 10" id="KW-0597">Phosphoprotein</keyword>
<dbReference type="PROSITE" id="PS50110">
    <property type="entry name" value="RESPONSE_REGULATORY"/>
    <property type="match status" value="1"/>
</dbReference>
<dbReference type="InterPro" id="IPR036388">
    <property type="entry name" value="WH-like_DNA-bd_sf"/>
</dbReference>
<organism evidence="12 13">
    <name type="scientific">Kutzneria chonburiensis</name>
    <dbReference type="NCBI Taxonomy" id="1483604"/>
    <lineage>
        <taxon>Bacteria</taxon>
        <taxon>Bacillati</taxon>
        <taxon>Actinomycetota</taxon>
        <taxon>Actinomycetes</taxon>
        <taxon>Pseudonocardiales</taxon>
        <taxon>Pseudonocardiaceae</taxon>
        <taxon>Kutzneria</taxon>
    </lineage>
</organism>
<dbReference type="InterPro" id="IPR011006">
    <property type="entry name" value="CheY-like_superfamily"/>
</dbReference>
<dbReference type="RefSeq" id="WP_273943255.1">
    <property type="nucleotide sequence ID" value="NZ_CP097263.1"/>
</dbReference>
<evidence type="ECO:0000256" key="10">
    <source>
        <dbReference type="PROSITE-ProRule" id="PRU00169"/>
    </source>
</evidence>
<dbReference type="Gene3D" id="3.40.50.2300">
    <property type="match status" value="1"/>
</dbReference>
<feature type="domain" description="Response regulatory" evidence="11">
    <location>
        <begin position="3"/>
        <end position="120"/>
    </location>
</feature>
<evidence type="ECO:0000313" key="12">
    <source>
        <dbReference type="EMBL" id="MFC0546191.1"/>
    </source>
</evidence>
<dbReference type="SMART" id="SM00448">
    <property type="entry name" value="REC"/>
    <property type="match status" value="1"/>
</dbReference>
<reference evidence="12 13" key="1">
    <citation type="submission" date="2024-09" db="EMBL/GenBank/DDBJ databases">
        <authorList>
            <person name="Sun Q."/>
            <person name="Mori K."/>
        </authorList>
    </citation>
    <scope>NUCLEOTIDE SEQUENCE [LARGE SCALE GENOMIC DNA]</scope>
    <source>
        <strain evidence="12 13">TBRC 1432</strain>
    </source>
</reference>